<comment type="caution">
    <text evidence="2">The sequence shown here is derived from an EMBL/GenBank/DDBJ whole genome shotgun (WGS) entry which is preliminary data.</text>
</comment>
<feature type="transmembrane region" description="Helical" evidence="1">
    <location>
        <begin position="42"/>
        <end position="62"/>
    </location>
</feature>
<accession>A0A917DML0</accession>
<evidence type="ECO:0000256" key="1">
    <source>
        <dbReference type="SAM" id="Phobius"/>
    </source>
</evidence>
<reference evidence="2" key="2">
    <citation type="submission" date="2020-09" db="EMBL/GenBank/DDBJ databases">
        <authorList>
            <person name="Sun Q."/>
            <person name="Zhou Y."/>
        </authorList>
    </citation>
    <scope>NUCLEOTIDE SEQUENCE</scope>
    <source>
        <strain evidence="2">CGMCC 1.15958</strain>
    </source>
</reference>
<feature type="transmembrane region" description="Helical" evidence="1">
    <location>
        <begin position="200"/>
        <end position="222"/>
    </location>
</feature>
<keyword evidence="1" id="KW-0472">Membrane</keyword>
<protein>
    <recommendedName>
        <fullName evidence="4">DUF2306 domain-containing protein</fullName>
    </recommendedName>
</protein>
<sequence>METLIYKSSIAVHVLCGILSLIAGLVAMIANKGGKVHNRAGVIFYWSMFMIFVTTTIFFILYPTNLKYQFFLGIGIVSFYPNWSGKRMLAMKKGLKPTLVDKIGAWLIGFSGVCMLAYGVYLTVNPAKYFGELNVLFFIFGTVSLLNAYGDLKLYLGYVKAEKMHWFFAHAGKMMGAYTAAITAFCVNIVPRFMPDNTPSFVFILTWTAPGIILGILSARIIKKYKVKFKIETKPSLSAKIKQLFAKKELI</sequence>
<feature type="transmembrane region" description="Helical" evidence="1">
    <location>
        <begin position="103"/>
        <end position="124"/>
    </location>
</feature>
<proteinExistence type="predicted"/>
<organism evidence="2 3">
    <name type="scientific">Emticicia aquatilis</name>
    <dbReference type="NCBI Taxonomy" id="1537369"/>
    <lineage>
        <taxon>Bacteria</taxon>
        <taxon>Pseudomonadati</taxon>
        <taxon>Bacteroidota</taxon>
        <taxon>Cytophagia</taxon>
        <taxon>Cytophagales</taxon>
        <taxon>Leadbetterellaceae</taxon>
        <taxon>Emticicia</taxon>
    </lineage>
</organism>
<evidence type="ECO:0008006" key="4">
    <source>
        <dbReference type="Google" id="ProtNLM"/>
    </source>
</evidence>
<dbReference type="RefSeq" id="WP_188765449.1">
    <property type="nucleotide sequence ID" value="NZ_BMKK01000003.1"/>
</dbReference>
<dbReference type="AlphaFoldDB" id="A0A917DML0"/>
<gene>
    <name evidence="2" type="ORF">GCM10011514_15070</name>
</gene>
<dbReference type="EMBL" id="BMKK01000003">
    <property type="protein sequence ID" value="GGD51828.1"/>
    <property type="molecule type" value="Genomic_DNA"/>
</dbReference>
<keyword evidence="1" id="KW-1133">Transmembrane helix</keyword>
<reference evidence="2" key="1">
    <citation type="journal article" date="2014" name="Int. J. Syst. Evol. Microbiol.">
        <title>Complete genome sequence of Corynebacterium casei LMG S-19264T (=DSM 44701T), isolated from a smear-ripened cheese.</title>
        <authorList>
            <consortium name="US DOE Joint Genome Institute (JGI-PGF)"/>
            <person name="Walter F."/>
            <person name="Albersmeier A."/>
            <person name="Kalinowski J."/>
            <person name="Ruckert C."/>
        </authorList>
    </citation>
    <scope>NUCLEOTIDE SEQUENCE</scope>
    <source>
        <strain evidence="2">CGMCC 1.15958</strain>
    </source>
</reference>
<feature type="transmembrane region" description="Helical" evidence="1">
    <location>
        <begin position="68"/>
        <end position="83"/>
    </location>
</feature>
<dbReference type="Proteomes" id="UP000609064">
    <property type="component" value="Unassembled WGS sequence"/>
</dbReference>
<evidence type="ECO:0000313" key="3">
    <source>
        <dbReference type="Proteomes" id="UP000609064"/>
    </source>
</evidence>
<keyword evidence="3" id="KW-1185">Reference proteome</keyword>
<keyword evidence="1" id="KW-0812">Transmembrane</keyword>
<name>A0A917DML0_9BACT</name>
<evidence type="ECO:0000313" key="2">
    <source>
        <dbReference type="EMBL" id="GGD51828.1"/>
    </source>
</evidence>
<feature type="transmembrane region" description="Helical" evidence="1">
    <location>
        <begin position="12"/>
        <end position="30"/>
    </location>
</feature>
<feature type="transmembrane region" description="Helical" evidence="1">
    <location>
        <begin position="136"/>
        <end position="156"/>
    </location>
</feature>